<sequence>MTNYSRYASVPVDRDLERLNEELRALPRPERAAQSARREGLAWLRPRRLAHLRHA</sequence>
<gene>
    <name evidence="1" type="ORF">BN13_500015</name>
</gene>
<evidence type="ECO:0000313" key="1">
    <source>
        <dbReference type="EMBL" id="CCI53887.1"/>
    </source>
</evidence>
<dbReference type="Proteomes" id="UP000035720">
    <property type="component" value="Unassembled WGS sequence"/>
</dbReference>
<name>A0A077MFB3_9MICO</name>
<accession>A0A077MFB3</accession>
<reference evidence="1 2" key="1">
    <citation type="journal article" date="2013" name="ISME J.">
        <title>A metabolic model for members of the genus Tetrasphaera involved in enhanced biological phosphorus removal.</title>
        <authorList>
            <person name="Kristiansen R."/>
            <person name="Nguyen H.T.T."/>
            <person name="Saunders A.M."/>
            <person name="Nielsen J.L."/>
            <person name="Wimmer R."/>
            <person name="Le V.Q."/>
            <person name="McIlroy S.J."/>
            <person name="Petrovski S."/>
            <person name="Seviour R.J."/>
            <person name="Calteau A."/>
            <person name="Nielsen K.L."/>
            <person name="Nielsen P.H."/>
        </authorList>
    </citation>
    <scope>NUCLEOTIDE SEQUENCE [LARGE SCALE GENOMIC DNA]</scope>
    <source>
        <strain evidence="1 2">Ben 74</strain>
    </source>
</reference>
<dbReference type="EMBL" id="CAJC01000162">
    <property type="protein sequence ID" value="CCI53887.1"/>
    <property type="molecule type" value="Genomic_DNA"/>
</dbReference>
<organism evidence="1 2">
    <name type="scientific">Nostocoides jenkinsii Ben 74</name>
    <dbReference type="NCBI Taxonomy" id="1193518"/>
    <lineage>
        <taxon>Bacteria</taxon>
        <taxon>Bacillati</taxon>
        <taxon>Actinomycetota</taxon>
        <taxon>Actinomycetes</taxon>
        <taxon>Micrococcales</taxon>
        <taxon>Intrasporangiaceae</taxon>
        <taxon>Nostocoides</taxon>
    </lineage>
</organism>
<keyword evidence="2" id="KW-1185">Reference proteome</keyword>
<comment type="caution">
    <text evidence="1">The sequence shown here is derived from an EMBL/GenBank/DDBJ whole genome shotgun (WGS) entry which is preliminary data.</text>
</comment>
<proteinExistence type="predicted"/>
<evidence type="ECO:0000313" key="2">
    <source>
        <dbReference type="Proteomes" id="UP000035720"/>
    </source>
</evidence>
<dbReference type="AlphaFoldDB" id="A0A077MFB3"/>
<dbReference type="RefSeq" id="WP_157038524.1">
    <property type="nucleotide sequence ID" value="NZ_HF571038.1"/>
</dbReference>
<protein>
    <submittedName>
        <fullName evidence="1">Uncharacterized protein</fullName>
    </submittedName>
</protein>